<gene>
    <name evidence="5" type="ORF">S12H4_34201</name>
</gene>
<dbReference type="SMART" id="SM00421">
    <property type="entry name" value="HTH_LUXR"/>
    <property type="match status" value="1"/>
</dbReference>
<dbReference type="PROSITE" id="PS50043">
    <property type="entry name" value="HTH_LUXR_2"/>
    <property type="match status" value="1"/>
</dbReference>
<evidence type="ECO:0000313" key="5">
    <source>
        <dbReference type="EMBL" id="GAI89374.1"/>
    </source>
</evidence>
<keyword evidence="2" id="KW-0238">DNA-binding</keyword>
<dbReference type="EMBL" id="BARW01020217">
    <property type="protein sequence ID" value="GAI89374.1"/>
    <property type="molecule type" value="Genomic_DNA"/>
</dbReference>
<evidence type="ECO:0000256" key="3">
    <source>
        <dbReference type="ARBA" id="ARBA00023163"/>
    </source>
</evidence>
<sequence>MTQERSPLTLREEQVLALLREGYCQKEIAKQLFISPFTVKSEMRVILAKLDARNATHAVITAIRRGYLSLEKT</sequence>
<reference evidence="5" key="1">
    <citation type="journal article" date="2014" name="Front. Microbiol.">
        <title>High frequency of phylogenetically diverse reductive dehalogenase-homologous genes in deep subseafloor sedimentary metagenomes.</title>
        <authorList>
            <person name="Kawai M."/>
            <person name="Futagami T."/>
            <person name="Toyoda A."/>
            <person name="Takaki Y."/>
            <person name="Nishi S."/>
            <person name="Hori S."/>
            <person name="Arai W."/>
            <person name="Tsubouchi T."/>
            <person name="Morono Y."/>
            <person name="Uchiyama I."/>
            <person name="Ito T."/>
            <person name="Fujiyama A."/>
            <person name="Inagaki F."/>
            <person name="Takami H."/>
        </authorList>
    </citation>
    <scope>NUCLEOTIDE SEQUENCE</scope>
    <source>
        <strain evidence="5">Expedition CK06-06</strain>
    </source>
</reference>
<dbReference type="PANTHER" id="PTHR44688">
    <property type="entry name" value="DNA-BINDING TRANSCRIPTIONAL ACTIVATOR DEVR_DOSR"/>
    <property type="match status" value="1"/>
</dbReference>
<keyword evidence="3" id="KW-0804">Transcription</keyword>
<name>X1UAJ8_9ZZZZ</name>
<dbReference type="GO" id="GO:0003677">
    <property type="term" value="F:DNA binding"/>
    <property type="evidence" value="ECO:0007669"/>
    <property type="project" value="UniProtKB-KW"/>
</dbReference>
<dbReference type="InterPro" id="IPR016032">
    <property type="entry name" value="Sig_transdc_resp-reg_C-effctor"/>
</dbReference>
<evidence type="ECO:0000259" key="4">
    <source>
        <dbReference type="PROSITE" id="PS50043"/>
    </source>
</evidence>
<dbReference type="Pfam" id="PF00196">
    <property type="entry name" value="GerE"/>
    <property type="match status" value="1"/>
</dbReference>
<keyword evidence="1" id="KW-0805">Transcription regulation</keyword>
<protein>
    <recommendedName>
        <fullName evidence="4">HTH luxR-type domain-containing protein</fullName>
    </recommendedName>
</protein>
<dbReference type="SUPFAM" id="SSF46894">
    <property type="entry name" value="C-terminal effector domain of the bipartite response regulators"/>
    <property type="match status" value="1"/>
</dbReference>
<comment type="caution">
    <text evidence="5">The sequence shown here is derived from an EMBL/GenBank/DDBJ whole genome shotgun (WGS) entry which is preliminary data.</text>
</comment>
<dbReference type="CDD" id="cd06170">
    <property type="entry name" value="LuxR_C_like"/>
    <property type="match status" value="1"/>
</dbReference>
<dbReference type="Gene3D" id="1.10.10.10">
    <property type="entry name" value="Winged helix-like DNA-binding domain superfamily/Winged helix DNA-binding domain"/>
    <property type="match status" value="1"/>
</dbReference>
<evidence type="ECO:0000256" key="1">
    <source>
        <dbReference type="ARBA" id="ARBA00023015"/>
    </source>
</evidence>
<organism evidence="5">
    <name type="scientific">marine sediment metagenome</name>
    <dbReference type="NCBI Taxonomy" id="412755"/>
    <lineage>
        <taxon>unclassified sequences</taxon>
        <taxon>metagenomes</taxon>
        <taxon>ecological metagenomes</taxon>
    </lineage>
</organism>
<dbReference type="GO" id="GO:0006355">
    <property type="term" value="P:regulation of DNA-templated transcription"/>
    <property type="evidence" value="ECO:0007669"/>
    <property type="project" value="InterPro"/>
</dbReference>
<proteinExistence type="predicted"/>
<dbReference type="InterPro" id="IPR036388">
    <property type="entry name" value="WH-like_DNA-bd_sf"/>
</dbReference>
<feature type="domain" description="HTH luxR-type" evidence="4">
    <location>
        <begin position="1"/>
        <end position="66"/>
    </location>
</feature>
<accession>X1UAJ8</accession>
<dbReference type="PRINTS" id="PR00038">
    <property type="entry name" value="HTHLUXR"/>
</dbReference>
<dbReference type="InterPro" id="IPR000792">
    <property type="entry name" value="Tscrpt_reg_LuxR_C"/>
</dbReference>
<dbReference type="AlphaFoldDB" id="X1UAJ8"/>
<dbReference type="PANTHER" id="PTHR44688:SF16">
    <property type="entry name" value="DNA-BINDING TRANSCRIPTIONAL ACTIVATOR DEVR_DOSR"/>
    <property type="match status" value="1"/>
</dbReference>
<evidence type="ECO:0000256" key="2">
    <source>
        <dbReference type="ARBA" id="ARBA00023125"/>
    </source>
</evidence>